<dbReference type="EMBL" id="AJWY01012517">
    <property type="protein sequence ID" value="EKC49717.1"/>
    <property type="molecule type" value="Genomic_DNA"/>
</dbReference>
<feature type="transmembrane region" description="Helical" evidence="5">
    <location>
        <begin position="129"/>
        <end position="152"/>
    </location>
</feature>
<feature type="transmembrane region" description="Helical" evidence="5">
    <location>
        <begin position="190"/>
        <end position="211"/>
    </location>
</feature>
<dbReference type="PANTHER" id="PTHR42861">
    <property type="entry name" value="CALCIUM-TRANSPORTING ATPASE"/>
    <property type="match status" value="1"/>
</dbReference>
<protein>
    <submittedName>
        <fullName evidence="6">Cation transporter E1-E2 family ATPase</fullName>
    </submittedName>
</protein>
<keyword evidence="3 5" id="KW-1133">Transmembrane helix</keyword>
<name>K1RM74_9ZZZZ</name>
<feature type="transmembrane region" description="Helical" evidence="5">
    <location>
        <begin position="158"/>
        <end position="178"/>
    </location>
</feature>
<dbReference type="Gene3D" id="1.20.1110.10">
    <property type="entry name" value="Calcium-transporting ATPase, transmembrane domain"/>
    <property type="match status" value="1"/>
</dbReference>
<feature type="non-terminal residue" evidence="6">
    <location>
        <position position="1"/>
    </location>
</feature>
<dbReference type="SUPFAM" id="SSF56784">
    <property type="entry name" value="HAD-like"/>
    <property type="match status" value="1"/>
</dbReference>
<dbReference type="SUPFAM" id="SSF81665">
    <property type="entry name" value="Calcium ATPase, transmembrane domain M"/>
    <property type="match status" value="1"/>
</dbReference>
<accession>K1RM74</accession>
<feature type="transmembrane region" description="Helical" evidence="5">
    <location>
        <begin position="74"/>
        <end position="92"/>
    </location>
</feature>
<sequence length="250" mass="26412">HTVAMTGDGVNDVLALKDADCGIAMASGAQAASQVAQLVLLESDFSGLPACCGGGPPRDQQHSAVGITVFGKNIFSFLLTFIALFITMPYPLQPLQLSLLSMVTIGIPSFILALEPNHEMVHGKFIQNVLRAALPGGLSDLLLILGIEAFVFAFELPIGTLTTLTTLLLLAVGMAVLWDVCKPFTVAHGVLWGGMLILAGAAIALLGGFLGLERLDMRGMLILIVLFAACCADAAQHGTRPDRRWRCRCA</sequence>
<organism evidence="6">
    <name type="scientific">human gut metagenome</name>
    <dbReference type="NCBI Taxonomy" id="408170"/>
    <lineage>
        <taxon>unclassified sequences</taxon>
        <taxon>metagenomes</taxon>
        <taxon>organismal metagenomes</taxon>
    </lineage>
</organism>
<dbReference type="InterPro" id="IPR036412">
    <property type="entry name" value="HAD-like_sf"/>
</dbReference>
<gene>
    <name evidence="6" type="ORF">LEA_18258</name>
</gene>
<evidence type="ECO:0000256" key="1">
    <source>
        <dbReference type="ARBA" id="ARBA00004370"/>
    </source>
</evidence>
<feature type="non-terminal residue" evidence="6">
    <location>
        <position position="250"/>
    </location>
</feature>
<evidence type="ECO:0000313" key="6">
    <source>
        <dbReference type="EMBL" id="EKC49717.1"/>
    </source>
</evidence>
<dbReference type="GO" id="GO:0016020">
    <property type="term" value="C:membrane"/>
    <property type="evidence" value="ECO:0007669"/>
    <property type="project" value="UniProtKB-SubCell"/>
</dbReference>
<dbReference type="InterPro" id="IPR023298">
    <property type="entry name" value="ATPase_P-typ_TM_dom_sf"/>
</dbReference>
<dbReference type="PRINTS" id="PR00119">
    <property type="entry name" value="CATATPASE"/>
</dbReference>
<reference evidence="6" key="1">
    <citation type="journal article" date="2013" name="Environ. Microbiol.">
        <title>Microbiota from the distal guts of lean and obese adolescents exhibit partial functional redundancy besides clear differences in community structure.</title>
        <authorList>
            <person name="Ferrer M."/>
            <person name="Ruiz A."/>
            <person name="Lanza F."/>
            <person name="Haange S.B."/>
            <person name="Oberbach A."/>
            <person name="Till H."/>
            <person name="Bargiela R."/>
            <person name="Campoy C."/>
            <person name="Segura M.T."/>
            <person name="Richter M."/>
            <person name="von Bergen M."/>
            <person name="Seifert J."/>
            <person name="Suarez A."/>
        </authorList>
    </citation>
    <scope>NUCLEOTIDE SEQUENCE</scope>
</reference>
<dbReference type="AlphaFoldDB" id="K1RM74"/>
<proteinExistence type="predicted"/>
<dbReference type="Gene3D" id="3.40.50.1000">
    <property type="entry name" value="HAD superfamily/HAD-like"/>
    <property type="match status" value="1"/>
</dbReference>
<comment type="subcellular location">
    <subcellularLocation>
        <location evidence="1">Membrane</location>
    </subcellularLocation>
</comment>
<keyword evidence="2 5" id="KW-0812">Transmembrane</keyword>
<comment type="caution">
    <text evidence="6">The sequence shown here is derived from an EMBL/GenBank/DDBJ whole genome shotgun (WGS) entry which is preliminary data.</text>
</comment>
<evidence type="ECO:0000256" key="3">
    <source>
        <dbReference type="ARBA" id="ARBA00022989"/>
    </source>
</evidence>
<feature type="transmembrane region" description="Helical" evidence="5">
    <location>
        <begin position="98"/>
        <end position="117"/>
    </location>
</feature>
<evidence type="ECO:0000256" key="2">
    <source>
        <dbReference type="ARBA" id="ARBA00022692"/>
    </source>
</evidence>
<keyword evidence="4 5" id="KW-0472">Membrane</keyword>
<evidence type="ECO:0000256" key="4">
    <source>
        <dbReference type="ARBA" id="ARBA00023136"/>
    </source>
</evidence>
<dbReference type="InterPro" id="IPR023214">
    <property type="entry name" value="HAD_sf"/>
</dbReference>
<evidence type="ECO:0000256" key="5">
    <source>
        <dbReference type="SAM" id="Phobius"/>
    </source>
</evidence>